<evidence type="ECO:0000256" key="4">
    <source>
        <dbReference type="ARBA" id="ARBA00022692"/>
    </source>
</evidence>
<accession>A0A6V7KN53</accession>
<evidence type="ECO:0000256" key="2">
    <source>
        <dbReference type="ARBA" id="ARBA00022475"/>
    </source>
</evidence>
<evidence type="ECO:0000256" key="9">
    <source>
        <dbReference type="ARBA" id="ARBA00023224"/>
    </source>
</evidence>
<sequence length="132" mass="14356">MKTVSLSDPTAAALVILAMCSILFQLIAYCWGGNAIIVESNLTSSSAYKSCWYNEDNIFQTNLKIFSTMAKQPLSLSAFGLFDLSITTLRQVSIDMNCFTWNSSMNSYSTSPFSLSPGFGEILFGNGSSPKS</sequence>
<keyword evidence="8" id="KW-0675">Receptor</keyword>
<evidence type="ECO:0000256" key="6">
    <source>
        <dbReference type="ARBA" id="ARBA00022989"/>
    </source>
</evidence>
<dbReference type="GO" id="GO:0005886">
    <property type="term" value="C:plasma membrane"/>
    <property type="evidence" value="ECO:0007669"/>
    <property type="project" value="UniProtKB-SubCell"/>
</dbReference>
<dbReference type="AlphaFoldDB" id="A0A6V7KN53"/>
<evidence type="ECO:0000256" key="8">
    <source>
        <dbReference type="ARBA" id="ARBA00023170"/>
    </source>
</evidence>
<dbReference type="Pfam" id="PF02949">
    <property type="entry name" value="7tm_6"/>
    <property type="match status" value="1"/>
</dbReference>
<keyword evidence="6 10" id="KW-1133">Transmembrane helix</keyword>
<dbReference type="PANTHER" id="PTHR21137:SF35">
    <property type="entry name" value="ODORANT RECEPTOR 19A-RELATED"/>
    <property type="match status" value="1"/>
</dbReference>
<comment type="subcellular location">
    <subcellularLocation>
        <location evidence="1">Cell membrane</location>
        <topology evidence="1">Multi-pass membrane protein</topology>
    </subcellularLocation>
</comment>
<keyword evidence="9" id="KW-0807">Transducer</keyword>
<keyword evidence="4 10" id="KW-0812">Transmembrane</keyword>
<proteinExistence type="predicted"/>
<gene>
    <name evidence="11" type="ORF">BBRV_LOCUS80582</name>
</gene>
<dbReference type="InterPro" id="IPR004117">
    <property type="entry name" value="7tm6_olfct_rcpt"/>
</dbReference>
<dbReference type="GO" id="GO:0007165">
    <property type="term" value="P:signal transduction"/>
    <property type="evidence" value="ECO:0007669"/>
    <property type="project" value="UniProtKB-KW"/>
</dbReference>
<feature type="transmembrane region" description="Helical" evidence="10">
    <location>
        <begin position="12"/>
        <end position="32"/>
    </location>
</feature>
<evidence type="ECO:0000256" key="7">
    <source>
        <dbReference type="ARBA" id="ARBA00023136"/>
    </source>
</evidence>
<evidence type="ECO:0000256" key="5">
    <source>
        <dbReference type="ARBA" id="ARBA00022725"/>
    </source>
</evidence>
<dbReference type="PANTHER" id="PTHR21137">
    <property type="entry name" value="ODORANT RECEPTOR"/>
    <property type="match status" value="1"/>
</dbReference>
<organism evidence="11">
    <name type="scientific">Bracon brevicornis</name>
    <dbReference type="NCBI Taxonomy" id="1563983"/>
    <lineage>
        <taxon>Eukaryota</taxon>
        <taxon>Metazoa</taxon>
        <taxon>Ecdysozoa</taxon>
        <taxon>Arthropoda</taxon>
        <taxon>Hexapoda</taxon>
        <taxon>Insecta</taxon>
        <taxon>Pterygota</taxon>
        <taxon>Neoptera</taxon>
        <taxon>Endopterygota</taxon>
        <taxon>Hymenoptera</taxon>
        <taxon>Apocrita</taxon>
        <taxon>Ichneumonoidea</taxon>
        <taxon>Braconidae</taxon>
        <taxon>Braconinae</taxon>
        <taxon>Bracon</taxon>
    </lineage>
</organism>
<keyword evidence="3" id="KW-0716">Sensory transduction</keyword>
<keyword evidence="5" id="KW-0552">Olfaction</keyword>
<dbReference type="GO" id="GO:0005549">
    <property type="term" value="F:odorant binding"/>
    <property type="evidence" value="ECO:0007669"/>
    <property type="project" value="InterPro"/>
</dbReference>
<dbReference type="GO" id="GO:0004984">
    <property type="term" value="F:olfactory receptor activity"/>
    <property type="evidence" value="ECO:0007669"/>
    <property type="project" value="InterPro"/>
</dbReference>
<evidence type="ECO:0000256" key="10">
    <source>
        <dbReference type="SAM" id="Phobius"/>
    </source>
</evidence>
<name>A0A6V7KN53_9HYME</name>
<evidence type="ECO:0000256" key="1">
    <source>
        <dbReference type="ARBA" id="ARBA00004651"/>
    </source>
</evidence>
<reference evidence="11" key="1">
    <citation type="submission" date="2020-07" db="EMBL/GenBank/DDBJ databases">
        <authorList>
            <person name="Ferguson B K."/>
        </authorList>
    </citation>
    <scope>NUCLEOTIDE SEQUENCE</scope>
    <source>
        <strain evidence="11">L06</strain>
    </source>
</reference>
<evidence type="ECO:0000313" key="11">
    <source>
        <dbReference type="EMBL" id="CAD1563957.1"/>
    </source>
</evidence>
<protein>
    <submittedName>
        <fullName evidence="11">Uncharacterized protein</fullName>
    </submittedName>
</protein>
<evidence type="ECO:0000256" key="3">
    <source>
        <dbReference type="ARBA" id="ARBA00022606"/>
    </source>
</evidence>
<keyword evidence="7 10" id="KW-0472">Membrane</keyword>
<dbReference type="EMBL" id="CADCXW020000158">
    <property type="protein sequence ID" value="CAD1563957.1"/>
    <property type="molecule type" value="Genomic_DNA"/>
</dbReference>
<keyword evidence="2" id="KW-1003">Cell membrane</keyword>